<feature type="region of interest" description="Sigma-70 factor domain-3" evidence="6">
    <location>
        <begin position="457"/>
        <end position="533"/>
    </location>
</feature>
<dbReference type="PROSITE" id="PS00716">
    <property type="entry name" value="SIGMA70_2"/>
    <property type="match status" value="1"/>
</dbReference>
<dbReference type="SUPFAM" id="SSF88659">
    <property type="entry name" value="Sigma3 and sigma4 domains of RNA polymerase sigma factors"/>
    <property type="match status" value="2"/>
</dbReference>
<accession>A0ABS7ZR72</accession>
<sequence>MSANTQQSRLKELIAKGKEQGYLTYAQVNDHLPDDIANPDQVEDIIRMINDIGIPVSEFAPDGETLFMNDAADDAAAEEAAAALASVESDVGRTTDPVRMYMREMGTVELLTREGEIVIAKRIEEGIREVMSALAYYPGAVQTVLQAFADTEEDPNRIGDIFSGFIDPSDEDPAPGPQSGPEAEANNDDDSDDDDDSDSDDDDSSSEDSGIDIAEVVRRFGEIASAHTAVEKSLAKNGRAHKKTEEALQALADVFAPIKLTPKYFDQLVSNAREALEQIRAQERQIMVMMTRKCGMDRKDFIKYFQGNEVSNDWIEALIEAKKPYSAKLDTYKLDIFRAQKKIKAVEDRVGLSIPEIKEVNRRVSIGEARARRAKKEMVEANLRLVISIAKKYTNRGLQFLDLIQEGNIGLMKAVDKFEYRRGYKFSTYATWWIRQAITRSIADQARTIRIPVHMIETINKLNRISRQMLQEMGREPTPEELAERMEMPEDKIRKVLKIAKEPISMETPIGDDEDSHLGDFIEDTQSESPLDTATAEGLTEATRSVLAGLTAREAKVLRMRFGIDMNTDHTLEEVGKQFDVTRERIRQIEAKALRKLRHPSRSDHLRSFIDE</sequence>
<dbReference type="InterPro" id="IPR042189">
    <property type="entry name" value="RNA_pol_sigma_70_r1_1_sf"/>
</dbReference>
<evidence type="ECO:0000256" key="2">
    <source>
        <dbReference type="ARBA" id="ARBA00023015"/>
    </source>
</evidence>
<keyword evidence="7" id="KW-0175">Coiled coil</keyword>
<keyword evidence="12" id="KW-1185">Reference proteome</keyword>
<feature type="DNA-binding region" description="H-T-H motif" evidence="6">
    <location>
        <begin position="572"/>
        <end position="591"/>
    </location>
</feature>
<evidence type="ECO:0000256" key="7">
    <source>
        <dbReference type="SAM" id="Coils"/>
    </source>
</evidence>
<dbReference type="Pfam" id="PF04539">
    <property type="entry name" value="Sigma70_r3"/>
    <property type="match status" value="1"/>
</dbReference>
<dbReference type="PROSITE" id="PS00715">
    <property type="entry name" value="SIGMA70_1"/>
    <property type="match status" value="1"/>
</dbReference>
<keyword evidence="1 6" id="KW-0963">Cytoplasm</keyword>
<dbReference type="InterPro" id="IPR007631">
    <property type="entry name" value="RNA_pol_sigma_70_non-ess"/>
</dbReference>
<dbReference type="Gene3D" id="1.10.10.10">
    <property type="entry name" value="Winged helix-like DNA-binding domain superfamily/Winged helix DNA-binding domain"/>
    <property type="match status" value="2"/>
</dbReference>
<dbReference type="InterPro" id="IPR009042">
    <property type="entry name" value="RNA_pol_sigma70_r1_2"/>
</dbReference>
<feature type="region of interest" description="Sigma-70 factor domain-2" evidence="6">
    <location>
        <begin position="378"/>
        <end position="448"/>
    </location>
</feature>
<dbReference type="Proteomes" id="UP000714380">
    <property type="component" value="Unassembled WGS sequence"/>
</dbReference>
<comment type="caution">
    <text evidence="11">The sequence shown here is derived from an EMBL/GenBank/DDBJ whole genome shotgun (WGS) entry which is preliminary data.</text>
</comment>
<organism evidence="11 12">
    <name type="scientific">Thalassolituus marinus</name>
    <dbReference type="NCBI Taxonomy" id="671053"/>
    <lineage>
        <taxon>Bacteria</taxon>
        <taxon>Pseudomonadati</taxon>
        <taxon>Pseudomonadota</taxon>
        <taxon>Gammaproteobacteria</taxon>
        <taxon>Oceanospirillales</taxon>
        <taxon>Oceanospirillaceae</taxon>
        <taxon>Thalassolituus</taxon>
    </lineage>
</organism>
<feature type="compositionally biased region" description="Acidic residues" evidence="8">
    <location>
        <begin position="185"/>
        <end position="210"/>
    </location>
</feature>
<dbReference type="Gene3D" id="1.10.601.10">
    <property type="entry name" value="RNA Polymerase Primary Sigma Factor"/>
    <property type="match status" value="1"/>
</dbReference>
<dbReference type="InterPro" id="IPR007627">
    <property type="entry name" value="RNA_pol_sigma70_r2"/>
</dbReference>
<dbReference type="InterPro" id="IPR007624">
    <property type="entry name" value="RNA_pol_sigma70_r3"/>
</dbReference>
<dbReference type="Pfam" id="PF00140">
    <property type="entry name" value="Sigma70_r1_2"/>
    <property type="match status" value="1"/>
</dbReference>
<dbReference type="Pfam" id="PF04546">
    <property type="entry name" value="Sigma70_ner"/>
    <property type="match status" value="1"/>
</dbReference>
<dbReference type="PANTHER" id="PTHR30603">
    <property type="entry name" value="RNA POLYMERASE SIGMA FACTOR RPO"/>
    <property type="match status" value="1"/>
</dbReference>
<dbReference type="CDD" id="cd06171">
    <property type="entry name" value="Sigma70_r4"/>
    <property type="match status" value="1"/>
</dbReference>
<reference evidence="11 12" key="1">
    <citation type="submission" date="2020-12" db="EMBL/GenBank/DDBJ databases">
        <title>Novel Thalassolituus-related marine hydrocarbonoclastic bacteria mediated algae-derived hydrocarbons mineralization in twilight zone of the northern South China Sea.</title>
        <authorList>
            <person name="Dong C."/>
        </authorList>
    </citation>
    <scope>NUCLEOTIDE SEQUENCE [LARGE SCALE GENOMIC DNA]</scope>
    <source>
        <strain evidence="11 12">IMCC1826</strain>
    </source>
</reference>
<protein>
    <recommendedName>
        <fullName evidence="6">RNA polymerase sigma factor RpoD</fullName>
    </recommendedName>
    <alternativeName>
        <fullName evidence="6">Sigma-70</fullName>
    </alternativeName>
</protein>
<evidence type="ECO:0000256" key="3">
    <source>
        <dbReference type="ARBA" id="ARBA00023082"/>
    </source>
</evidence>
<name>A0ABS7ZR72_9GAMM</name>
<dbReference type="InterPro" id="IPR013325">
    <property type="entry name" value="RNA_pol_sigma_r2"/>
</dbReference>
<feature type="region of interest" description="Disordered" evidence="8">
    <location>
        <begin position="155"/>
        <end position="211"/>
    </location>
</feature>
<dbReference type="InterPro" id="IPR014284">
    <property type="entry name" value="RNA_pol_sigma-70_dom"/>
</dbReference>
<dbReference type="InterPro" id="IPR013324">
    <property type="entry name" value="RNA_pol_sigma_r3/r4-like"/>
</dbReference>
<feature type="short sequence motif" description="Interaction with polymerase core subunit RpoC" evidence="6">
    <location>
        <begin position="402"/>
        <end position="405"/>
    </location>
</feature>
<dbReference type="PRINTS" id="PR00046">
    <property type="entry name" value="SIGMA70FCT"/>
</dbReference>
<dbReference type="NCBIfam" id="NF004208">
    <property type="entry name" value="PRK05658.1"/>
    <property type="match status" value="1"/>
</dbReference>
<evidence type="ECO:0000256" key="4">
    <source>
        <dbReference type="ARBA" id="ARBA00023125"/>
    </source>
</evidence>
<feature type="coiled-coil region" evidence="7">
    <location>
        <begin position="329"/>
        <end position="377"/>
    </location>
</feature>
<dbReference type="InterPro" id="IPR012760">
    <property type="entry name" value="RNA_pol_sigma_RpoD_C"/>
</dbReference>
<feature type="domain" description="RNA polymerase sigma-70" evidence="10">
    <location>
        <begin position="571"/>
        <end position="597"/>
    </location>
</feature>
<comment type="subcellular location">
    <subcellularLocation>
        <location evidence="6">Cytoplasm</location>
    </subcellularLocation>
</comment>
<feature type="region of interest" description="Sigma-70 factor domain-4" evidence="6">
    <location>
        <begin position="546"/>
        <end position="599"/>
    </location>
</feature>
<proteinExistence type="inferred from homology"/>
<keyword evidence="5 6" id="KW-0804">Transcription</keyword>
<keyword evidence="4 6" id="KW-0238">DNA-binding</keyword>
<evidence type="ECO:0000256" key="1">
    <source>
        <dbReference type="ARBA" id="ARBA00022490"/>
    </source>
</evidence>
<gene>
    <name evidence="6 11" type="primary">rpoD</name>
    <name evidence="11" type="ORF">I9W95_11415</name>
</gene>
<dbReference type="InterPro" id="IPR007127">
    <property type="entry name" value="RNA_pol_sigma_70_r1_1"/>
</dbReference>
<dbReference type="InterPro" id="IPR000943">
    <property type="entry name" value="RNA_pol_sigma70"/>
</dbReference>
<evidence type="ECO:0000256" key="6">
    <source>
        <dbReference type="HAMAP-Rule" id="MF_00963"/>
    </source>
</evidence>
<dbReference type="NCBIfam" id="TIGR02393">
    <property type="entry name" value="RpoD_Cterm"/>
    <property type="match status" value="1"/>
</dbReference>
<dbReference type="InterPro" id="IPR007630">
    <property type="entry name" value="RNA_pol_sigma70_r4"/>
</dbReference>
<evidence type="ECO:0000313" key="11">
    <source>
        <dbReference type="EMBL" id="MCA6064214.1"/>
    </source>
</evidence>
<comment type="similarity">
    <text evidence="6">Belongs to the sigma-70 factor family. RpoD/SigA subfamily.</text>
</comment>
<evidence type="ECO:0000259" key="9">
    <source>
        <dbReference type="PROSITE" id="PS00715"/>
    </source>
</evidence>
<feature type="domain" description="RNA polymerase sigma-70" evidence="9">
    <location>
        <begin position="402"/>
        <end position="415"/>
    </location>
</feature>
<dbReference type="InterPro" id="IPR036388">
    <property type="entry name" value="WH-like_DNA-bd_sf"/>
</dbReference>
<dbReference type="Pfam" id="PF04545">
    <property type="entry name" value="Sigma70_r4"/>
    <property type="match status" value="1"/>
</dbReference>
<dbReference type="NCBIfam" id="TIGR02937">
    <property type="entry name" value="sigma70-ECF"/>
    <property type="match status" value="1"/>
</dbReference>
<dbReference type="EMBL" id="JAEDAH010000058">
    <property type="protein sequence ID" value="MCA6064214.1"/>
    <property type="molecule type" value="Genomic_DNA"/>
</dbReference>
<dbReference type="InterPro" id="IPR028630">
    <property type="entry name" value="Sigma70_RpoD"/>
</dbReference>
<dbReference type="InterPro" id="IPR050239">
    <property type="entry name" value="Sigma-70_RNA_pol_init_factors"/>
</dbReference>
<comment type="function">
    <text evidence="6">Sigma factors are initiation factors that promote the attachment of RNA polymerase to specific initiation sites and are then released. This sigma factor is the primary sigma factor during exponential growth.</text>
</comment>
<keyword evidence="3 6" id="KW-0731">Sigma factor</keyword>
<evidence type="ECO:0000313" key="12">
    <source>
        <dbReference type="Proteomes" id="UP000714380"/>
    </source>
</evidence>
<dbReference type="Pfam" id="PF03979">
    <property type="entry name" value="Sigma70_r1_1"/>
    <property type="match status" value="1"/>
</dbReference>
<dbReference type="HAMAP" id="MF_00963">
    <property type="entry name" value="Sigma70_RpoD_SigA"/>
    <property type="match status" value="1"/>
</dbReference>
<evidence type="ECO:0000259" key="10">
    <source>
        <dbReference type="PROSITE" id="PS00716"/>
    </source>
</evidence>
<dbReference type="Pfam" id="PF04542">
    <property type="entry name" value="Sigma70_r2"/>
    <property type="match status" value="1"/>
</dbReference>
<dbReference type="SUPFAM" id="SSF88946">
    <property type="entry name" value="Sigma2 domain of RNA polymerase sigma factors"/>
    <property type="match status" value="1"/>
</dbReference>
<evidence type="ECO:0000256" key="8">
    <source>
        <dbReference type="SAM" id="MobiDB-lite"/>
    </source>
</evidence>
<evidence type="ECO:0000256" key="5">
    <source>
        <dbReference type="ARBA" id="ARBA00023163"/>
    </source>
</evidence>
<dbReference type="PANTHER" id="PTHR30603:SF60">
    <property type="entry name" value="RNA POLYMERASE SIGMA FACTOR RPOD"/>
    <property type="match status" value="1"/>
</dbReference>
<comment type="subunit">
    <text evidence="6">Interacts transiently with the RNA polymerase catalytic core.</text>
</comment>
<dbReference type="RefSeq" id="WP_225674966.1">
    <property type="nucleotide sequence ID" value="NZ_JAEDAH010000058.1"/>
</dbReference>
<dbReference type="Gene3D" id="1.10.220.120">
    <property type="entry name" value="Sigma-70 factor, region 1.1"/>
    <property type="match status" value="1"/>
</dbReference>
<keyword evidence="2 6" id="KW-0805">Transcription regulation</keyword>